<feature type="transmembrane region" description="Helical" evidence="2">
    <location>
        <begin position="288"/>
        <end position="306"/>
    </location>
</feature>
<evidence type="ECO:0000313" key="4">
    <source>
        <dbReference type="Proteomes" id="UP001174909"/>
    </source>
</evidence>
<accession>A0AA35TL21</accession>
<keyword evidence="4" id="KW-1185">Reference proteome</keyword>
<name>A0AA35TL21_GEOBA</name>
<keyword evidence="2" id="KW-1133">Transmembrane helix</keyword>
<evidence type="ECO:0000256" key="1">
    <source>
        <dbReference type="SAM" id="MobiDB-lite"/>
    </source>
</evidence>
<dbReference type="EMBL" id="CASHTH010003762">
    <property type="protein sequence ID" value="CAI8048967.1"/>
    <property type="molecule type" value="Genomic_DNA"/>
</dbReference>
<proteinExistence type="predicted"/>
<dbReference type="Proteomes" id="UP001174909">
    <property type="component" value="Unassembled WGS sequence"/>
</dbReference>
<feature type="transmembrane region" description="Helical" evidence="2">
    <location>
        <begin position="66"/>
        <end position="87"/>
    </location>
</feature>
<organism evidence="3 4">
    <name type="scientific">Geodia barretti</name>
    <name type="common">Barrett's horny sponge</name>
    <dbReference type="NCBI Taxonomy" id="519541"/>
    <lineage>
        <taxon>Eukaryota</taxon>
        <taxon>Metazoa</taxon>
        <taxon>Porifera</taxon>
        <taxon>Demospongiae</taxon>
        <taxon>Heteroscleromorpha</taxon>
        <taxon>Tetractinellida</taxon>
        <taxon>Astrophorina</taxon>
        <taxon>Geodiidae</taxon>
        <taxon>Geodia</taxon>
    </lineage>
</organism>
<evidence type="ECO:0000313" key="3">
    <source>
        <dbReference type="EMBL" id="CAI8048967.1"/>
    </source>
</evidence>
<dbReference type="AlphaFoldDB" id="A0AA35TL21"/>
<feature type="transmembrane region" description="Helical" evidence="2">
    <location>
        <begin position="219"/>
        <end position="244"/>
    </location>
</feature>
<reference evidence="3" key="1">
    <citation type="submission" date="2023-03" db="EMBL/GenBank/DDBJ databases">
        <authorList>
            <person name="Steffen K."/>
            <person name="Cardenas P."/>
        </authorList>
    </citation>
    <scope>NUCLEOTIDE SEQUENCE</scope>
</reference>
<protein>
    <submittedName>
        <fullName evidence="3">Uncharacterized protein</fullName>
    </submittedName>
</protein>
<comment type="caution">
    <text evidence="3">The sequence shown here is derived from an EMBL/GenBank/DDBJ whole genome shotgun (WGS) entry which is preliminary data.</text>
</comment>
<evidence type="ECO:0000256" key="2">
    <source>
        <dbReference type="SAM" id="Phobius"/>
    </source>
</evidence>
<feature type="region of interest" description="Disordered" evidence="1">
    <location>
        <begin position="17"/>
        <end position="54"/>
    </location>
</feature>
<gene>
    <name evidence="3" type="ORF">GBAR_LOCUS26977</name>
</gene>
<sequence>MANFAAALLPTSPTQLVFGEKTMSPTSPGGKEDGGASEKGNGGGGSSSTEESTGPIQQKEFFWDQFLVYVSTIIALLTVLDVTLQFFRGGGLACRVPVTIGEAETCRYSDNLTTGGDVTCGEIEISRDEVVYVNTFCQQSLTRAEYYPFFVLIQGLLLAAPQYLWASLFVGQFDFFFGLVQQLDRLRSRETGEYRAKNFEIVNKLEKQFPRRWKWVSIFFFYVLKLSAQLIVVVIAILANVAVFDVQYFDFAFDCPETLNPPPKGWWLPIRVSCVFSSFRLHKQLRGINIFLLCLAFFVILYGLWWCAKRHVNALGFKDAALFAFSSCLRPAEYAEERFFHSRVSPFSPHIRNDLDFLLMRLFRADSGHGLVFKDIQVEGELKKRIERDHELLHLYVEASKDNARTIDLRKMFKDAGFESDPEREAFNSLGEKALGNITWDSIHTPTIRNIIFGFLQFVDKNDFAMDISFGSTGYSLILARAFKDVLSLNFDPFYANDKEVFHLEQFHADYCTVRFQENVLTKGTAKLNKLEEGLSKEFDGPYPDLEGSKKWLNLVLVGPFTDDGKIATVNLFLERQKNAVRYARHCILMYIRPMKIGPRDVADKFCTFTPPEDYFKKSGNGEKLRELGFVEKILAKKNSATSPDGVFIVACEEIKKEHHILVNAKCHETQCQFEITLFEYCGPLAEERGPNLPPAPNNLTTRVYKNVRLPEALPS</sequence>
<keyword evidence="2" id="KW-0812">Transmembrane</keyword>
<keyword evidence="2" id="KW-0472">Membrane</keyword>